<protein>
    <submittedName>
        <fullName evidence="2">Uncharacterized protein</fullName>
    </submittedName>
</protein>
<sequence length="792" mass="92549">MERIFFSRNNYDLIFTILQKKIFTTYKYNIQDKPISKNIFVIMKQTYYNRNNLGIDFNNLNNKEASIEITKKVLTSAYINLENEIKNISNTNYNSNNLNLKKKNVIDNRPKPADVINKNDVNKLYENMQNLRYNPIINKKVDIDFTEKVEDGNEESVNKKYEQLLNSRLGEENNTNAKEPLNNQFSTLQHDNIINEMKNTADFKENSLANQFSNNEYSNFNADSHSSSDNRIPNNRIPNNTISDNRIHDNTISDNKIHDNTISDNTISDNRIHDNKIPDNTINRQFQNNNEFLGDSYLNNNLQNNQHFSSQFTGTNNIPINNQLDNSNELSNNQFHNLENGKIKMDITNLEIENNNKNDMFKNLNIDNSVNKLTAPINTNNYNSDILENRVYEPTELDNIYNQQIQNKHLQLKNINKVNNLIINSLDRDWSGIISKDDILEGISKKRYEYKINFLPDIDKIIKIPISENNEFIARDYNDISDKIKIIKGIKDKNIDGFNYKGKEYLGYDKNKDKGKVIDYEINVIKGSNNDISIDRRFKNIVSVKLKRLILPNFDEYIMIDNKNDVSIGAKIEPYLFLDIEELNSNLIVTNKFKKNLFCKIHYDKEYNYNESIIGTRAPSTRGWIYYKNDDNDKTLFPNVLTELNNLNIRLLRPNGELYSSVKDDIQIICIKHNPLDPSILTVQLNKYVPNYYFKHGDRISVKNFIADKSKNLEEIKTYLEKGSYIIEKQNTDLKDIRTVNRIIISNKFLEIDNSGNNKYLQVDEIIHCKGFIINENLQHSIILEIITQEAQ</sequence>
<accession>A0A6C0IXV0</accession>
<dbReference type="AlphaFoldDB" id="A0A6C0IXV0"/>
<proteinExistence type="predicted"/>
<name>A0A6C0IXV0_9ZZZZ</name>
<dbReference type="EMBL" id="MN740274">
    <property type="protein sequence ID" value="QHT97256.1"/>
    <property type="molecule type" value="Genomic_DNA"/>
</dbReference>
<feature type="region of interest" description="Disordered" evidence="1">
    <location>
        <begin position="222"/>
        <end position="247"/>
    </location>
</feature>
<reference evidence="2" key="1">
    <citation type="journal article" date="2020" name="Nature">
        <title>Giant virus diversity and host interactions through global metagenomics.</title>
        <authorList>
            <person name="Schulz F."/>
            <person name="Roux S."/>
            <person name="Paez-Espino D."/>
            <person name="Jungbluth S."/>
            <person name="Walsh D.A."/>
            <person name="Denef V.J."/>
            <person name="McMahon K.D."/>
            <person name="Konstantinidis K.T."/>
            <person name="Eloe-Fadrosh E.A."/>
            <person name="Kyrpides N.C."/>
            <person name="Woyke T."/>
        </authorList>
    </citation>
    <scope>NUCLEOTIDE SEQUENCE</scope>
    <source>
        <strain evidence="2">GVMAG-M-3300025138-11</strain>
    </source>
</reference>
<feature type="compositionally biased region" description="Low complexity" evidence="1">
    <location>
        <begin position="230"/>
        <end position="240"/>
    </location>
</feature>
<evidence type="ECO:0000256" key="1">
    <source>
        <dbReference type="SAM" id="MobiDB-lite"/>
    </source>
</evidence>
<organism evidence="2">
    <name type="scientific">viral metagenome</name>
    <dbReference type="NCBI Taxonomy" id="1070528"/>
    <lineage>
        <taxon>unclassified sequences</taxon>
        <taxon>metagenomes</taxon>
        <taxon>organismal metagenomes</taxon>
    </lineage>
</organism>
<evidence type="ECO:0000313" key="2">
    <source>
        <dbReference type="EMBL" id="QHT97256.1"/>
    </source>
</evidence>